<feature type="transmembrane region" description="Helical" evidence="1">
    <location>
        <begin position="79"/>
        <end position="100"/>
    </location>
</feature>
<evidence type="ECO:0000256" key="1">
    <source>
        <dbReference type="SAM" id="Phobius"/>
    </source>
</evidence>
<keyword evidence="1" id="KW-0472">Membrane</keyword>
<comment type="caution">
    <text evidence="2">The sequence shown here is derived from an EMBL/GenBank/DDBJ whole genome shotgun (WGS) entry which is preliminary data.</text>
</comment>
<dbReference type="AlphaFoldDB" id="A0A2P7BIX9"/>
<dbReference type="RefSeq" id="WP_106663275.1">
    <property type="nucleotide sequence ID" value="NZ_PGGM01000002.1"/>
</dbReference>
<name>A0A2P7BIX9_9HYPH</name>
<evidence type="ECO:0000313" key="3">
    <source>
        <dbReference type="Proteomes" id="UP000241764"/>
    </source>
</evidence>
<evidence type="ECO:0008006" key="4">
    <source>
        <dbReference type="Google" id="ProtNLM"/>
    </source>
</evidence>
<dbReference type="Proteomes" id="UP000241764">
    <property type="component" value="Unassembled WGS sequence"/>
</dbReference>
<protein>
    <recommendedName>
        <fullName evidence="4">DUF883 domain-containing protein</fullName>
    </recommendedName>
</protein>
<keyword evidence="3" id="KW-1185">Reference proteome</keyword>
<keyword evidence="1" id="KW-0812">Transmembrane</keyword>
<sequence>MATNATKVQDMSEKDLENQIAALRKQLSTISKSLSEQGYDLLGNGNSAYKAVKQGSQKAARFVGDEAQMVAGKARENPLAAVAIISAVAGIGLLAGLNAYRR</sequence>
<accession>A0A2P7BIX9</accession>
<dbReference type="EMBL" id="PGGM01000002">
    <property type="protein sequence ID" value="PSH66430.1"/>
    <property type="molecule type" value="Genomic_DNA"/>
</dbReference>
<gene>
    <name evidence="2" type="ORF">CU103_07730</name>
</gene>
<reference evidence="3" key="1">
    <citation type="submission" date="2017-11" db="EMBL/GenBank/DDBJ databases">
        <authorList>
            <person name="Kuznetsova I."/>
            <person name="Sazanova A."/>
            <person name="Chirak E."/>
            <person name="Safronova V."/>
            <person name="Willems A."/>
        </authorList>
    </citation>
    <scope>NUCLEOTIDE SEQUENCE [LARGE SCALE GENOMIC DNA]</scope>
    <source>
        <strain evidence="3">CCBAU 03422</strain>
    </source>
</reference>
<keyword evidence="1" id="KW-1133">Transmembrane helix</keyword>
<organism evidence="2 3">
    <name type="scientific">Phyllobacterium sophorae</name>
    <dbReference type="NCBI Taxonomy" id="1520277"/>
    <lineage>
        <taxon>Bacteria</taxon>
        <taxon>Pseudomonadati</taxon>
        <taxon>Pseudomonadota</taxon>
        <taxon>Alphaproteobacteria</taxon>
        <taxon>Hyphomicrobiales</taxon>
        <taxon>Phyllobacteriaceae</taxon>
        <taxon>Phyllobacterium</taxon>
    </lineage>
</organism>
<proteinExistence type="predicted"/>
<dbReference type="OrthoDB" id="8117114at2"/>
<evidence type="ECO:0000313" key="2">
    <source>
        <dbReference type="EMBL" id="PSH66430.1"/>
    </source>
</evidence>